<feature type="signal peptide" evidence="1">
    <location>
        <begin position="1"/>
        <end position="28"/>
    </location>
</feature>
<feature type="chain" id="PRO_5007892980" description="Secreted protein" evidence="1">
    <location>
        <begin position="29"/>
        <end position="75"/>
    </location>
</feature>
<dbReference type="EMBL" id="KV417991">
    <property type="protein sequence ID" value="KZP03870.1"/>
    <property type="molecule type" value="Genomic_DNA"/>
</dbReference>
<protein>
    <recommendedName>
        <fullName evidence="4">Secreted protein</fullName>
    </recommendedName>
</protein>
<sequence>MARGRRLKLVPRNFSLMLPALACRSASAALTHQPLMVGRKFGMTARGHNDSDRCLPLCLPGRQPPGWVGMSAKGI</sequence>
<accession>A0A167UEP5</accession>
<proteinExistence type="predicted"/>
<dbReference type="Proteomes" id="UP000076532">
    <property type="component" value="Unassembled WGS sequence"/>
</dbReference>
<evidence type="ECO:0000256" key="1">
    <source>
        <dbReference type="SAM" id="SignalP"/>
    </source>
</evidence>
<dbReference type="AlphaFoldDB" id="A0A167UEP5"/>
<reference evidence="2 3" key="1">
    <citation type="journal article" date="2016" name="Mol. Biol. Evol.">
        <title>Comparative Genomics of Early-Diverging Mushroom-Forming Fungi Provides Insights into the Origins of Lignocellulose Decay Capabilities.</title>
        <authorList>
            <person name="Nagy L.G."/>
            <person name="Riley R."/>
            <person name="Tritt A."/>
            <person name="Adam C."/>
            <person name="Daum C."/>
            <person name="Floudas D."/>
            <person name="Sun H."/>
            <person name="Yadav J.S."/>
            <person name="Pangilinan J."/>
            <person name="Larsson K.H."/>
            <person name="Matsuura K."/>
            <person name="Barry K."/>
            <person name="Labutti K."/>
            <person name="Kuo R."/>
            <person name="Ohm R.A."/>
            <person name="Bhattacharya S.S."/>
            <person name="Shirouzu T."/>
            <person name="Yoshinaga Y."/>
            <person name="Martin F.M."/>
            <person name="Grigoriev I.V."/>
            <person name="Hibbett D.S."/>
        </authorList>
    </citation>
    <scope>NUCLEOTIDE SEQUENCE [LARGE SCALE GENOMIC DNA]</scope>
    <source>
        <strain evidence="2 3">CBS 109695</strain>
    </source>
</reference>
<keyword evidence="1" id="KW-0732">Signal</keyword>
<evidence type="ECO:0000313" key="2">
    <source>
        <dbReference type="EMBL" id="KZP03870.1"/>
    </source>
</evidence>
<organism evidence="2 3">
    <name type="scientific">Athelia psychrophila</name>
    <dbReference type="NCBI Taxonomy" id="1759441"/>
    <lineage>
        <taxon>Eukaryota</taxon>
        <taxon>Fungi</taxon>
        <taxon>Dikarya</taxon>
        <taxon>Basidiomycota</taxon>
        <taxon>Agaricomycotina</taxon>
        <taxon>Agaricomycetes</taxon>
        <taxon>Agaricomycetidae</taxon>
        <taxon>Atheliales</taxon>
        <taxon>Atheliaceae</taxon>
        <taxon>Athelia</taxon>
    </lineage>
</organism>
<keyword evidence="3" id="KW-1185">Reference proteome</keyword>
<name>A0A167UEP5_9AGAM</name>
<evidence type="ECO:0000313" key="3">
    <source>
        <dbReference type="Proteomes" id="UP000076532"/>
    </source>
</evidence>
<gene>
    <name evidence="2" type="ORF">FIBSPDRAFT_449161</name>
</gene>
<evidence type="ECO:0008006" key="4">
    <source>
        <dbReference type="Google" id="ProtNLM"/>
    </source>
</evidence>